<keyword evidence="2" id="KW-0430">Lectin</keyword>
<dbReference type="AlphaFoldDB" id="A0A835Q1P9"/>
<evidence type="ECO:0000313" key="5">
    <source>
        <dbReference type="EMBL" id="KAG0463999.1"/>
    </source>
</evidence>
<gene>
    <name evidence="5" type="ORF">HPP92_020068</name>
</gene>
<feature type="region of interest" description="Disordered" evidence="3">
    <location>
        <begin position="1"/>
        <end position="20"/>
    </location>
</feature>
<comment type="caution">
    <text evidence="5">The sequence shown here is derived from an EMBL/GenBank/DDBJ whole genome shotgun (WGS) entry which is preliminary data.</text>
</comment>
<evidence type="ECO:0000256" key="1">
    <source>
        <dbReference type="ARBA" id="ARBA00022729"/>
    </source>
</evidence>
<organism evidence="5 6">
    <name type="scientific">Vanilla planifolia</name>
    <name type="common">Vanilla</name>
    <dbReference type="NCBI Taxonomy" id="51239"/>
    <lineage>
        <taxon>Eukaryota</taxon>
        <taxon>Viridiplantae</taxon>
        <taxon>Streptophyta</taxon>
        <taxon>Embryophyta</taxon>
        <taxon>Tracheophyta</taxon>
        <taxon>Spermatophyta</taxon>
        <taxon>Magnoliopsida</taxon>
        <taxon>Liliopsida</taxon>
        <taxon>Asparagales</taxon>
        <taxon>Orchidaceae</taxon>
        <taxon>Vanilloideae</taxon>
        <taxon>Vanilleae</taxon>
        <taxon>Vanilla</taxon>
    </lineage>
</organism>
<accession>A0A835Q1P9</accession>
<evidence type="ECO:0000256" key="2">
    <source>
        <dbReference type="ARBA" id="ARBA00022734"/>
    </source>
</evidence>
<evidence type="ECO:0000256" key="3">
    <source>
        <dbReference type="SAM" id="MobiDB-lite"/>
    </source>
</evidence>
<feature type="compositionally biased region" description="Polar residues" evidence="3">
    <location>
        <begin position="1"/>
        <end position="10"/>
    </location>
</feature>
<dbReference type="PANTHER" id="PTHR47976">
    <property type="entry name" value="G-TYPE LECTIN S-RECEPTOR-LIKE SERINE/THREONINE-PROTEIN KINASE SD2-5"/>
    <property type="match status" value="1"/>
</dbReference>
<dbReference type="PANTHER" id="PTHR47976:SF13">
    <property type="entry name" value="RECEPTOR-LIKE SERINE_THREONINE-PROTEIN KINASE"/>
    <property type="match status" value="1"/>
</dbReference>
<feature type="domain" description="Serine-threonine/tyrosine-protein kinase catalytic" evidence="4">
    <location>
        <begin position="59"/>
        <end position="153"/>
    </location>
</feature>
<name>A0A835Q1P9_VANPL</name>
<dbReference type="InterPro" id="IPR001245">
    <property type="entry name" value="Ser-Thr/Tyr_kinase_cat_dom"/>
</dbReference>
<evidence type="ECO:0000313" key="6">
    <source>
        <dbReference type="Proteomes" id="UP000636800"/>
    </source>
</evidence>
<dbReference type="Gene3D" id="1.10.510.10">
    <property type="entry name" value="Transferase(Phosphotransferase) domain 1"/>
    <property type="match status" value="1"/>
</dbReference>
<evidence type="ECO:0000259" key="4">
    <source>
        <dbReference type="Pfam" id="PF07714"/>
    </source>
</evidence>
<reference evidence="5 6" key="1">
    <citation type="journal article" date="2020" name="Nat. Food">
        <title>A phased Vanilla planifolia genome enables genetic improvement of flavour and production.</title>
        <authorList>
            <person name="Hasing T."/>
            <person name="Tang H."/>
            <person name="Brym M."/>
            <person name="Khazi F."/>
            <person name="Huang T."/>
            <person name="Chambers A.H."/>
        </authorList>
    </citation>
    <scope>NUCLEOTIDE SEQUENCE [LARGE SCALE GENOMIC DNA]</scope>
    <source>
        <tissue evidence="5">Leaf</tissue>
    </source>
</reference>
<dbReference type="Proteomes" id="UP000636800">
    <property type="component" value="Chromosome 10"/>
</dbReference>
<dbReference type="EMBL" id="JADCNL010000010">
    <property type="protein sequence ID" value="KAG0463999.1"/>
    <property type="molecule type" value="Genomic_DNA"/>
</dbReference>
<dbReference type="Pfam" id="PF07714">
    <property type="entry name" value="PK_Tyr_Ser-Thr"/>
    <property type="match status" value="1"/>
</dbReference>
<sequence>MQEQNCSPGHQTPKHSLGRKIQCQDRRLRLVETHRSAAEPSDDQNERDAGVFGSGWLTSIITEKVDVYSFGVVLLEIMCGRRNLDYSQPEEAVHLVALLEKMNADQLPATLLPKRSDSDMQHGEASKLMGLAMWCLQSESKKRPSMSKVVKVLEGFADVESNIDHNFTNCYSTMLQETNRKSSSVASLT</sequence>
<dbReference type="InterPro" id="IPR011009">
    <property type="entry name" value="Kinase-like_dom_sf"/>
</dbReference>
<dbReference type="SUPFAM" id="SSF56112">
    <property type="entry name" value="Protein kinase-like (PK-like)"/>
    <property type="match status" value="1"/>
</dbReference>
<proteinExistence type="predicted"/>
<keyword evidence="1" id="KW-0732">Signal</keyword>
<protein>
    <recommendedName>
        <fullName evidence="4">Serine-threonine/tyrosine-protein kinase catalytic domain-containing protein</fullName>
    </recommendedName>
</protein>
<dbReference type="InterPro" id="IPR051343">
    <property type="entry name" value="G-type_lectin_kinases/EP1-like"/>
</dbReference>
<dbReference type="GO" id="GO:0004672">
    <property type="term" value="F:protein kinase activity"/>
    <property type="evidence" value="ECO:0007669"/>
    <property type="project" value="InterPro"/>
</dbReference>
<keyword evidence="6" id="KW-1185">Reference proteome</keyword>